<dbReference type="InterPro" id="IPR003653">
    <property type="entry name" value="Peptidase_C48_C"/>
</dbReference>
<proteinExistence type="inferred from homology"/>
<evidence type="ECO:0000256" key="2">
    <source>
        <dbReference type="ARBA" id="ARBA00022670"/>
    </source>
</evidence>
<comment type="caution">
    <text evidence="6">The sequence shown here is derived from an EMBL/GenBank/DDBJ whole genome shotgun (WGS) entry which is preliminary data.</text>
</comment>
<evidence type="ECO:0000313" key="6">
    <source>
        <dbReference type="EMBL" id="PHT89456.1"/>
    </source>
</evidence>
<comment type="similarity">
    <text evidence="1">Belongs to the peptidase C48 family.</text>
</comment>
<reference evidence="6 7" key="1">
    <citation type="journal article" date="2014" name="Nat. Genet.">
        <title>Genome sequence of the hot pepper provides insights into the evolution of pungency in Capsicum species.</title>
        <authorList>
            <person name="Kim S."/>
            <person name="Park M."/>
            <person name="Yeom S.I."/>
            <person name="Kim Y.M."/>
            <person name="Lee J.M."/>
            <person name="Lee H.A."/>
            <person name="Seo E."/>
            <person name="Choi J."/>
            <person name="Cheong K."/>
            <person name="Kim K.T."/>
            <person name="Jung K."/>
            <person name="Lee G.W."/>
            <person name="Oh S.K."/>
            <person name="Bae C."/>
            <person name="Kim S.B."/>
            <person name="Lee H.Y."/>
            <person name="Kim S.Y."/>
            <person name="Kim M.S."/>
            <person name="Kang B.C."/>
            <person name="Jo Y.D."/>
            <person name="Yang H.B."/>
            <person name="Jeong H.J."/>
            <person name="Kang W.H."/>
            <person name="Kwon J.K."/>
            <person name="Shin C."/>
            <person name="Lim J.Y."/>
            <person name="Park J.H."/>
            <person name="Huh J.H."/>
            <person name="Kim J.S."/>
            <person name="Kim B.D."/>
            <person name="Cohen O."/>
            <person name="Paran I."/>
            <person name="Suh M.C."/>
            <person name="Lee S.B."/>
            <person name="Kim Y.K."/>
            <person name="Shin Y."/>
            <person name="Noh S.J."/>
            <person name="Park J."/>
            <person name="Seo Y.S."/>
            <person name="Kwon S.Y."/>
            <person name="Kim H.A."/>
            <person name="Park J.M."/>
            <person name="Kim H.J."/>
            <person name="Choi S.B."/>
            <person name="Bosland P.W."/>
            <person name="Reeves G."/>
            <person name="Jo S.H."/>
            <person name="Lee B.W."/>
            <person name="Cho H.T."/>
            <person name="Choi H.S."/>
            <person name="Lee M.S."/>
            <person name="Yu Y."/>
            <person name="Do Choi Y."/>
            <person name="Park B.S."/>
            <person name="van Deynze A."/>
            <person name="Ashrafi H."/>
            <person name="Hill T."/>
            <person name="Kim W.T."/>
            <person name="Pai H.S."/>
            <person name="Ahn H.K."/>
            <person name="Yeam I."/>
            <person name="Giovannoni J.J."/>
            <person name="Rose J.K."/>
            <person name="Sorensen I."/>
            <person name="Lee S.J."/>
            <person name="Kim R.W."/>
            <person name="Choi I.Y."/>
            <person name="Choi B.S."/>
            <person name="Lim J.S."/>
            <person name="Lee Y.H."/>
            <person name="Choi D."/>
        </authorList>
    </citation>
    <scope>NUCLEOTIDE SEQUENCE [LARGE SCALE GENOMIC DNA]</scope>
    <source>
        <strain evidence="7">cv. CM334</strain>
    </source>
</reference>
<dbReference type="GO" id="GO:0006508">
    <property type="term" value="P:proteolysis"/>
    <property type="evidence" value="ECO:0007669"/>
    <property type="project" value="UniProtKB-KW"/>
</dbReference>
<dbReference type="Proteomes" id="UP000222542">
    <property type="component" value="Unassembled WGS sequence"/>
</dbReference>
<dbReference type="PANTHER" id="PTHR31470:SF46">
    <property type="entry name" value="ULP1 PROTEASE FAMILY, C-TERMINAL CATALYTIC DOMAIN CONTAINING PROTEIN"/>
    <property type="match status" value="1"/>
</dbReference>
<organism evidence="6 7">
    <name type="scientific">Capsicum annuum</name>
    <name type="common">Capsicum pepper</name>
    <dbReference type="NCBI Taxonomy" id="4072"/>
    <lineage>
        <taxon>Eukaryota</taxon>
        <taxon>Viridiplantae</taxon>
        <taxon>Streptophyta</taxon>
        <taxon>Embryophyta</taxon>
        <taxon>Tracheophyta</taxon>
        <taxon>Spermatophyta</taxon>
        <taxon>Magnoliopsida</taxon>
        <taxon>eudicotyledons</taxon>
        <taxon>Gunneridae</taxon>
        <taxon>Pentapetalae</taxon>
        <taxon>asterids</taxon>
        <taxon>lamiids</taxon>
        <taxon>Solanales</taxon>
        <taxon>Solanaceae</taxon>
        <taxon>Solanoideae</taxon>
        <taxon>Capsiceae</taxon>
        <taxon>Capsicum</taxon>
    </lineage>
</organism>
<feature type="compositionally biased region" description="Basic and acidic residues" evidence="4">
    <location>
        <begin position="1"/>
        <end position="20"/>
    </location>
</feature>
<keyword evidence="7" id="KW-1185">Reference proteome</keyword>
<feature type="region of interest" description="Disordered" evidence="4">
    <location>
        <begin position="1"/>
        <end position="75"/>
    </location>
</feature>
<dbReference type="Gene3D" id="3.40.395.10">
    <property type="entry name" value="Adenoviral Proteinase, Chain A"/>
    <property type="match status" value="1"/>
</dbReference>
<dbReference type="EMBL" id="AYRZ02000002">
    <property type="protein sequence ID" value="PHT89456.1"/>
    <property type="molecule type" value="Genomic_DNA"/>
</dbReference>
<dbReference type="AlphaFoldDB" id="A0A2G3A5D8"/>
<gene>
    <name evidence="6" type="ORF">T459_04569</name>
</gene>
<dbReference type="Gramene" id="PHT89456">
    <property type="protein sequence ID" value="PHT89456"/>
    <property type="gene ID" value="T459_04569"/>
</dbReference>
<protein>
    <recommendedName>
        <fullName evidence="5">Ubiquitin-like protease family profile domain-containing protein</fullName>
    </recommendedName>
</protein>
<keyword evidence="2" id="KW-0645">Protease</keyword>
<dbReference type="Pfam" id="PF02902">
    <property type="entry name" value="Peptidase_C48"/>
    <property type="match status" value="1"/>
</dbReference>
<sequence length="418" mass="48631">MKSDDGDGETEIKEEKRGGDHQNLPLFGGLIDEHNEAGCTEDLTIHQSPQMKHLEDEHNDAKKAGCTEELSRRHNPHMKHLEDVLMSDKEEASIEDLEKEHSPVMELEVAKSREVKHTSPVKRDKKKSKTFRSPYITKFGSSSKDEGSSDNEEKHRYAFDGCTIYEDLPNQLISDYSQWLELGLLKYHSLKKQTDNHYLKNAPELGYPLLDFIVAQALSKNWLYLMTQPKMCWNDEHLDVIFYHLRKKSKLQQYDTYRYTTTSCFFKTYMEKTYERYFSAVKTEHISMQEDYAESVACASNEIAITNIINGFCISADLPWYLVDEVYVLVHCGKEYHWVLTVIVLKERTIRIYDSLSRKKKSELPTEIRKLAAMLPTYLSDSDFFEKTERIDWSTLKAYEGKLGLQTGDISHNPFDVK</sequence>
<keyword evidence="3" id="KW-0378">Hydrolase</keyword>
<evidence type="ECO:0000256" key="1">
    <source>
        <dbReference type="ARBA" id="ARBA00005234"/>
    </source>
</evidence>
<evidence type="ECO:0000256" key="3">
    <source>
        <dbReference type="ARBA" id="ARBA00022801"/>
    </source>
</evidence>
<dbReference type="GO" id="GO:0008234">
    <property type="term" value="F:cysteine-type peptidase activity"/>
    <property type="evidence" value="ECO:0007669"/>
    <property type="project" value="InterPro"/>
</dbReference>
<dbReference type="SUPFAM" id="SSF54001">
    <property type="entry name" value="Cysteine proteinases"/>
    <property type="match status" value="1"/>
</dbReference>
<reference evidence="6 7" key="2">
    <citation type="journal article" date="2017" name="Genome Biol.">
        <title>New reference genome sequences of hot pepper reveal the massive evolution of plant disease-resistance genes by retroduplication.</title>
        <authorList>
            <person name="Kim S."/>
            <person name="Park J."/>
            <person name="Yeom S.I."/>
            <person name="Kim Y.M."/>
            <person name="Seo E."/>
            <person name="Kim K.T."/>
            <person name="Kim M.S."/>
            <person name="Lee J.M."/>
            <person name="Cheong K."/>
            <person name="Shin H.S."/>
            <person name="Kim S.B."/>
            <person name="Han K."/>
            <person name="Lee J."/>
            <person name="Park M."/>
            <person name="Lee H.A."/>
            <person name="Lee H.Y."/>
            <person name="Lee Y."/>
            <person name="Oh S."/>
            <person name="Lee J.H."/>
            <person name="Choi E."/>
            <person name="Choi E."/>
            <person name="Lee S.E."/>
            <person name="Jeon J."/>
            <person name="Kim H."/>
            <person name="Choi G."/>
            <person name="Song H."/>
            <person name="Lee J."/>
            <person name="Lee S.C."/>
            <person name="Kwon J.K."/>
            <person name="Lee H.Y."/>
            <person name="Koo N."/>
            <person name="Hong Y."/>
            <person name="Kim R.W."/>
            <person name="Kang W.H."/>
            <person name="Huh J.H."/>
            <person name="Kang B.C."/>
            <person name="Yang T.J."/>
            <person name="Lee Y.H."/>
            <person name="Bennetzen J.L."/>
            <person name="Choi D."/>
        </authorList>
    </citation>
    <scope>NUCLEOTIDE SEQUENCE [LARGE SCALE GENOMIC DNA]</scope>
    <source>
        <strain evidence="7">cv. CM334</strain>
    </source>
</reference>
<feature type="compositionally biased region" description="Basic and acidic residues" evidence="4">
    <location>
        <begin position="52"/>
        <end position="72"/>
    </location>
</feature>
<feature type="domain" description="Ubiquitin-like protease family profile" evidence="5">
    <location>
        <begin position="323"/>
        <end position="382"/>
    </location>
</feature>
<evidence type="ECO:0000256" key="4">
    <source>
        <dbReference type="SAM" id="MobiDB-lite"/>
    </source>
</evidence>
<dbReference type="InterPro" id="IPR038765">
    <property type="entry name" value="Papain-like_cys_pep_sf"/>
</dbReference>
<accession>A0A2G3A5D8</accession>
<name>A0A2G3A5D8_CAPAN</name>
<evidence type="ECO:0000259" key="5">
    <source>
        <dbReference type="Pfam" id="PF02902"/>
    </source>
</evidence>
<evidence type="ECO:0000313" key="7">
    <source>
        <dbReference type="Proteomes" id="UP000222542"/>
    </source>
</evidence>
<dbReference type="PANTHER" id="PTHR31470">
    <property type="entry name" value="CYSTEINE PROTEINASES SUPERFAMILY PROTEIN-RELATED-RELATED"/>
    <property type="match status" value="1"/>
</dbReference>